<dbReference type="KEGG" id="tbl:TBLA_0A05780"/>
<evidence type="ECO:0000256" key="3">
    <source>
        <dbReference type="ARBA" id="ARBA00020646"/>
    </source>
</evidence>
<evidence type="ECO:0000259" key="9">
    <source>
        <dbReference type="SMART" id="SM01083"/>
    </source>
</evidence>
<dbReference type="SMART" id="SM01083">
    <property type="entry name" value="Cir_N"/>
    <property type="match status" value="1"/>
</dbReference>
<proteinExistence type="inferred from homology"/>
<dbReference type="eggNOG" id="KOG3869">
    <property type="taxonomic scope" value="Eukaryota"/>
</dbReference>
<keyword evidence="6" id="KW-0175">Coiled coil</keyword>
<dbReference type="OrthoDB" id="21123at2759"/>
<sequence length="103" mass="12026">MGNGDLNLLKSWNPKLVKNRAKVWQKEQEKLNEEALIKKKLAEINKEKELASLVGETKKDNRMDWMYKSDANIASELKKDYLLGKKKLDKNVIKTQKNPSRKK</sequence>
<dbReference type="GeneID" id="14493265"/>
<evidence type="ECO:0000256" key="5">
    <source>
        <dbReference type="ARBA" id="ARBA00022728"/>
    </source>
</evidence>
<evidence type="ECO:0000256" key="8">
    <source>
        <dbReference type="ARBA" id="ARBA00023242"/>
    </source>
</evidence>
<keyword evidence="11" id="KW-1185">Reference proteome</keyword>
<dbReference type="EMBL" id="HE806316">
    <property type="protein sequence ID" value="CCH58371.1"/>
    <property type="molecule type" value="Genomic_DNA"/>
</dbReference>
<gene>
    <name evidence="10" type="primary">TBLA0A05780</name>
    <name evidence="10" type="ORF">TBLA_0A05780</name>
</gene>
<dbReference type="GO" id="GO:0008380">
    <property type="term" value="P:RNA splicing"/>
    <property type="evidence" value="ECO:0007669"/>
    <property type="project" value="UniProtKB-KW"/>
</dbReference>
<dbReference type="AlphaFoldDB" id="I2GW69"/>
<dbReference type="HOGENOM" id="CLU_025093_3_1_1"/>
<dbReference type="STRING" id="1071380.I2GW69"/>
<evidence type="ECO:0000256" key="6">
    <source>
        <dbReference type="ARBA" id="ARBA00023054"/>
    </source>
</evidence>
<protein>
    <recommendedName>
        <fullName evidence="3">Pre-mRNA-splicing factor CWC25</fullName>
    </recommendedName>
</protein>
<evidence type="ECO:0000256" key="4">
    <source>
        <dbReference type="ARBA" id="ARBA00022664"/>
    </source>
</evidence>
<keyword evidence="4" id="KW-0507">mRNA processing</keyword>
<evidence type="ECO:0000313" key="11">
    <source>
        <dbReference type="Proteomes" id="UP000002866"/>
    </source>
</evidence>
<dbReference type="Pfam" id="PF12542">
    <property type="entry name" value="CWC25"/>
    <property type="match status" value="1"/>
</dbReference>
<dbReference type="GO" id="GO:0005681">
    <property type="term" value="C:spliceosomal complex"/>
    <property type="evidence" value="ECO:0007669"/>
    <property type="project" value="UniProtKB-KW"/>
</dbReference>
<dbReference type="InterPro" id="IPR019339">
    <property type="entry name" value="CIR_N_dom"/>
</dbReference>
<dbReference type="Proteomes" id="UP000002866">
    <property type="component" value="Chromosome 1"/>
</dbReference>
<evidence type="ECO:0000256" key="2">
    <source>
        <dbReference type="ARBA" id="ARBA00006695"/>
    </source>
</evidence>
<feature type="domain" description="CBF1-interacting co-repressor CIR N-terminal" evidence="9">
    <location>
        <begin position="11"/>
        <end position="47"/>
    </location>
</feature>
<dbReference type="InParanoid" id="I2GW69"/>
<keyword evidence="5" id="KW-0747">Spliceosome</keyword>
<reference evidence="10 11" key="1">
    <citation type="journal article" date="2011" name="Proc. Natl. Acad. Sci. U.S.A.">
        <title>Evolutionary erosion of yeast sex chromosomes by mating-type switching accidents.</title>
        <authorList>
            <person name="Gordon J.L."/>
            <person name="Armisen D."/>
            <person name="Proux-Wera E."/>
            <person name="Oheigeartaigh S.S."/>
            <person name="Byrne K.P."/>
            <person name="Wolfe K.H."/>
        </authorList>
    </citation>
    <scope>NUCLEOTIDE SEQUENCE [LARGE SCALE GENOMIC DNA]</scope>
    <source>
        <strain evidence="11">ATCC 34711 / CBS 6284 / DSM 70876 / NBRC 10599 / NRRL Y-10934 / UCD 77-7</strain>
    </source>
</reference>
<evidence type="ECO:0000256" key="1">
    <source>
        <dbReference type="ARBA" id="ARBA00004123"/>
    </source>
</evidence>
<dbReference type="GO" id="GO:0006397">
    <property type="term" value="P:mRNA processing"/>
    <property type="evidence" value="ECO:0007669"/>
    <property type="project" value="UniProtKB-KW"/>
</dbReference>
<evidence type="ECO:0000313" key="10">
    <source>
        <dbReference type="EMBL" id="CCH58371.1"/>
    </source>
</evidence>
<accession>I2GW69</accession>
<dbReference type="InterPro" id="IPR022209">
    <property type="entry name" value="CWC25"/>
</dbReference>
<dbReference type="Pfam" id="PF10197">
    <property type="entry name" value="Cir_N"/>
    <property type="match status" value="1"/>
</dbReference>
<organism evidence="10 11">
    <name type="scientific">Henningerozyma blattae (strain ATCC 34711 / CBS 6284 / DSM 70876 / NBRC 10599 / NRRL Y-10934 / UCD 77-7)</name>
    <name type="common">Yeast</name>
    <name type="synonym">Tetrapisispora blattae</name>
    <dbReference type="NCBI Taxonomy" id="1071380"/>
    <lineage>
        <taxon>Eukaryota</taxon>
        <taxon>Fungi</taxon>
        <taxon>Dikarya</taxon>
        <taxon>Ascomycota</taxon>
        <taxon>Saccharomycotina</taxon>
        <taxon>Saccharomycetes</taxon>
        <taxon>Saccharomycetales</taxon>
        <taxon>Saccharomycetaceae</taxon>
        <taxon>Henningerozyma</taxon>
    </lineage>
</organism>
<comment type="subcellular location">
    <subcellularLocation>
        <location evidence="1">Nucleus</location>
    </subcellularLocation>
</comment>
<name>I2GW69_HENB6</name>
<keyword evidence="8" id="KW-0539">Nucleus</keyword>
<dbReference type="OMA" id="PMSAINK"/>
<comment type="similarity">
    <text evidence="2">Belongs to the CWC25 family.</text>
</comment>
<dbReference type="RefSeq" id="XP_004177890.1">
    <property type="nucleotide sequence ID" value="XM_004177842.1"/>
</dbReference>
<evidence type="ECO:0000256" key="7">
    <source>
        <dbReference type="ARBA" id="ARBA00023187"/>
    </source>
</evidence>
<dbReference type="FunCoup" id="I2GW69">
    <property type="interactions" value="71"/>
</dbReference>
<keyword evidence="7" id="KW-0508">mRNA splicing</keyword>